<organism evidence="8 9">
    <name type="scientific">Tilletiopsis washingtonensis</name>
    <dbReference type="NCBI Taxonomy" id="58919"/>
    <lineage>
        <taxon>Eukaryota</taxon>
        <taxon>Fungi</taxon>
        <taxon>Dikarya</taxon>
        <taxon>Basidiomycota</taxon>
        <taxon>Ustilaginomycotina</taxon>
        <taxon>Exobasidiomycetes</taxon>
        <taxon>Entylomatales</taxon>
        <taxon>Entylomatales incertae sedis</taxon>
        <taxon>Tilletiopsis</taxon>
    </lineage>
</organism>
<keyword evidence="9" id="KW-1185">Reference proteome</keyword>
<evidence type="ECO:0000256" key="3">
    <source>
        <dbReference type="ARBA" id="ARBA00008507"/>
    </source>
</evidence>
<sequence>MAERHPVVHLFFGRLPNHLAVQQFAQHSTHFDYAPRAPDPLLAHDVDWATGATPRGHETYVPRALCFDSRIGCSAGAGGAYDWAAETGADEEQALAREGQTTWGQEAVIHRVGASAIHNEDELDDDVEEDEAMDAEADEATGEADAQAAPKKAARQRPSPRPWSHYATFDFHPRSLVALRAPGGGGDLRALEDLNGGASAVGDGATELGAWETGIAAAHELDSQDPFLDELLRPWTEACDTIQAFSCGTTTTDAFAGLSHWALEQIIDEYPKTTVLTWGAAGVGAVGLQDERKEHARRLRVINGALSLAMLSEVSSMYLPLHCPSKDAFHDDILRRRAEWLDSRTQASIMQPTLDTALLGLRLKTGGESASTLASRLNWRRDTPIAALRGHVPLPSLSAAPQQAPMDPIDALLASRGYGPARNKARPLTRDEAAVAGAGVLKARCIDFSDLAATDSEQKAFAASTLARGAAAAALGEKLEDTVDKWSGVDAPSAVCQHRLCGPIQPLIDFSAHLQPRRAGRQPCAALAACIHQHDARDSYPTA</sequence>
<dbReference type="GeneID" id="37268830"/>
<dbReference type="InterPro" id="IPR019605">
    <property type="entry name" value="Misato_II_tubulin-like"/>
</dbReference>
<dbReference type="Proteomes" id="UP000245946">
    <property type="component" value="Unassembled WGS sequence"/>
</dbReference>
<reference evidence="8 9" key="1">
    <citation type="journal article" date="2018" name="Mol. Biol. Evol.">
        <title>Broad Genomic Sampling Reveals a Smut Pathogenic Ancestry of the Fungal Clade Ustilaginomycotina.</title>
        <authorList>
            <person name="Kijpornyongpan T."/>
            <person name="Mondo S.J."/>
            <person name="Barry K."/>
            <person name="Sandor L."/>
            <person name="Lee J."/>
            <person name="Lipzen A."/>
            <person name="Pangilinan J."/>
            <person name="LaButti K."/>
            <person name="Hainaut M."/>
            <person name="Henrissat B."/>
            <person name="Grigoriev I.V."/>
            <person name="Spatafora J.W."/>
            <person name="Aime M.C."/>
        </authorList>
    </citation>
    <scope>NUCLEOTIDE SEQUENCE [LARGE SCALE GENOMIC DNA]</scope>
    <source>
        <strain evidence="8 9">MCA 4186</strain>
    </source>
</reference>
<evidence type="ECO:0000259" key="7">
    <source>
        <dbReference type="Pfam" id="PF14881"/>
    </source>
</evidence>
<dbReference type="PANTHER" id="PTHR13391">
    <property type="entry name" value="MITOCHONDRIAL DISTRIBUTION REGULATOR MISATO"/>
    <property type="match status" value="1"/>
</dbReference>
<evidence type="ECO:0000256" key="2">
    <source>
        <dbReference type="ARBA" id="ARBA00004173"/>
    </source>
</evidence>
<dbReference type="GO" id="GO:0005739">
    <property type="term" value="C:mitochondrion"/>
    <property type="evidence" value="ECO:0007669"/>
    <property type="project" value="UniProtKB-SubCell"/>
</dbReference>
<evidence type="ECO:0000256" key="5">
    <source>
        <dbReference type="SAM" id="MobiDB-lite"/>
    </source>
</evidence>
<dbReference type="OrthoDB" id="271881at2759"/>
<dbReference type="AlphaFoldDB" id="A0A316ZI51"/>
<evidence type="ECO:0000256" key="1">
    <source>
        <dbReference type="ARBA" id="ARBA00003757"/>
    </source>
</evidence>
<dbReference type="InterPro" id="IPR036525">
    <property type="entry name" value="Tubulin/FtsZ_GTPase_sf"/>
</dbReference>
<dbReference type="Pfam" id="PF10644">
    <property type="entry name" value="Misat_Tub_SegII"/>
    <property type="match status" value="1"/>
</dbReference>
<feature type="compositionally biased region" description="Acidic residues" evidence="5">
    <location>
        <begin position="121"/>
        <end position="142"/>
    </location>
</feature>
<dbReference type="SUPFAM" id="SSF52490">
    <property type="entry name" value="Tubulin nucleotide-binding domain-like"/>
    <property type="match status" value="1"/>
</dbReference>
<accession>A0A316ZI51</accession>
<evidence type="ECO:0000259" key="6">
    <source>
        <dbReference type="Pfam" id="PF10644"/>
    </source>
</evidence>
<feature type="region of interest" description="Disordered" evidence="5">
    <location>
        <begin position="121"/>
        <end position="163"/>
    </location>
</feature>
<feature type="domain" description="DML1/Misato tubulin" evidence="7">
    <location>
        <begin position="161"/>
        <end position="349"/>
    </location>
</feature>
<comment type="function">
    <text evidence="1">Involved in the partitioning of the mitochondrial organelle and mitochondrial DNA (mtDNA) inheritance.</text>
</comment>
<dbReference type="Pfam" id="PF14881">
    <property type="entry name" value="Tubulin_3"/>
    <property type="match status" value="1"/>
</dbReference>
<comment type="similarity">
    <text evidence="3">Belongs to the misato family.</text>
</comment>
<keyword evidence="4" id="KW-0496">Mitochondrion</keyword>
<name>A0A316ZI51_9BASI</name>
<comment type="subcellular location">
    <subcellularLocation>
        <location evidence="2">Mitochondrion</location>
    </subcellularLocation>
</comment>
<dbReference type="GO" id="GO:0007005">
    <property type="term" value="P:mitochondrion organization"/>
    <property type="evidence" value="ECO:0007669"/>
    <property type="project" value="InterPro"/>
</dbReference>
<dbReference type="InterPro" id="IPR029209">
    <property type="entry name" value="DML1/Misato_tubulin"/>
</dbReference>
<protein>
    <recommendedName>
        <fullName evidence="10">Tubulin nucleotide-binding domain-like protein</fullName>
    </recommendedName>
</protein>
<evidence type="ECO:0000313" key="9">
    <source>
        <dbReference type="Proteomes" id="UP000245946"/>
    </source>
</evidence>
<proteinExistence type="inferred from homology"/>
<dbReference type="STRING" id="58919.A0A316ZI51"/>
<dbReference type="InterPro" id="IPR049942">
    <property type="entry name" value="DML1/Misato"/>
</dbReference>
<evidence type="ECO:0000256" key="4">
    <source>
        <dbReference type="ARBA" id="ARBA00023128"/>
    </source>
</evidence>
<feature type="domain" description="Misato Segment II tubulin-like" evidence="6">
    <location>
        <begin position="7"/>
        <end position="92"/>
    </location>
</feature>
<dbReference type="PANTHER" id="PTHR13391:SF0">
    <property type="entry name" value="PROTEIN MISATO HOMOLOG 1"/>
    <property type="match status" value="1"/>
</dbReference>
<evidence type="ECO:0000313" key="8">
    <source>
        <dbReference type="EMBL" id="PWO01180.1"/>
    </source>
</evidence>
<gene>
    <name evidence="8" type="ORF">FA09DRAFT_327134</name>
</gene>
<dbReference type="EMBL" id="KZ819283">
    <property type="protein sequence ID" value="PWO01180.1"/>
    <property type="molecule type" value="Genomic_DNA"/>
</dbReference>
<dbReference type="RefSeq" id="XP_025601458.1">
    <property type="nucleotide sequence ID" value="XM_025741286.1"/>
</dbReference>
<dbReference type="Gene3D" id="3.40.50.1440">
    <property type="entry name" value="Tubulin/FtsZ, GTPase domain"/>
    <property type="match status" value="1"/>
</dbReference>
<evidence type="ECO:0008006" key="10">
    <source>
        <dbReference type="Google" id="ProtNLM"/>
    </source>
</evidence>